<proteinExistence type="predicted"/>
<evidence type="ECO:0000313" key="2">
    <source>
        <dbReference type="EMBL" id="MUZ75958.1"/>
    </source>
</evidence>
<reference evidence="2 3" key="1">
    <citation type="submission" date="2019-12" db="EMBL/GenBank/DDBJ databases">
        <title>Whole-genome sequencing of Allorhizobium vitis.</title>
        <authorList>
            <person name="Gan H.M."/>
            <person name="Szegedi E."/>
            <person name="Burr T."/>
            <person name="Savka M.A."/>
        </authorList>
    </citation>
    <scope>NUCLEOTIDE SEQUENCE [LARGE SCALE GENOMIC DNA]</scope>
    <source>
        <strain evidence="2 3">CG516</strain>
    </source>
</reference>
<dbReference type="AlphaFoldDB" id="A0A6L6VM61"/>
<accession>A0A6L6VM61</accession>
<feature type="coiled-coil region" evidence="1">
    <location>
        <begin position="7"/>
        <end position="56"/>
    </location>
</feature>
<dbReference type="Proteomes" id="UP000477951">
    <property type="component" value="Unassembled WGS sequence"/>
</dbReference>
<sequence>MTTREELEAARRDLADWMERFDNYSGNNPDKYHSDIKAARRRVRQLEDDLKASGDLASSPQEELAAKLDRAFPSAKSKEVVEYEGRKFQRRFWPLERSNSGKSVTEWGKSWEEIKS</sequence>
<organism evidence="2 3">
    <name type="scientific">Agrobacterium vitis</name>
    <name type="common">Rhizobium vitis</name>
    <dbReference type="NCBI Taxonomy" id="373"/>
    <lineage>
        <taxon>Bacteria</taxon>
        <taxon>Pseudomonadati</taxon>
        <taxon>Pseudomonadota</taxon>
        <taxon>Alphaproteobacteria</taxon>
        <taxon>Hyphomicrobiales</taxon>
        <taxon>Rhizobiaceae</taxon>
        <taxon>Rhizobium/Agrobacterium group</taxon>
        <taxon>Agrobacterium</taxon>
    </lineage>
</organism>
<dbReference type="RefSeq" id="WP_156616485.1">
    <property type="nucleotide sequence ID" value="NZ_WPHR01000041.1"/>
</dbReference>
<comment type="caution">
    <text evidence="2">The sequence shown here is derived from an EMBL/GenBank/DDBJ whole genome shotgun (WGS) entry which is preliminary data.</text>
</comment>
<evidence type="ECO:0000256" key="1">
    <source>
        <dbReference type="SAM" id="Coils"/>
    </source>
</evidence>
<evidence type="ECO:0000313" key="3">
    <source>
        <dbReference type="Proteomes" id="UP000477951"/>
    </source>
</evidence>
<dbReference type="EMBL" id="WPHR01000041">
    <property type="protein sequence ID" value="MUZ75958.1"/>
    <property type="molecule type" value="Genomic_DNA"/>
</dbReference>
<protein>
    <submittedName>
        <fullName evidence="2">Uncharacterized protein</fullName>
    </submittedName>
</protein>
<keyword evidence="1" id="KW-0175">Coiled coil</keyword>
<name>A0A6L6VM61_AGRVI</name>
<gene>
    <name evidence="2" type="ORF">GOZ90_25185</name>
</gene>